<evidence type="ECO:0000313" key="9">
    <source>
        <dbReference type="EMBL" id="SEQ84009.1"/>
    </source>
</evidence>
<keyword evidence="7" id="KW-0812">Transmembrane</keyword>
<accession>A0A1H9JBA3</accession>
<dbReference type="InterPro" id="IPR017896">
    <property type="entry name" value="4Fe4S_Fe-S-bd"/>
</dbReference>
<dbReference type="PANTHER" id="PTHR30176">
    <property type="entry name" value="FERREDOXIN-TYPE PROTEIN NAPH"/>
    <property type="match status" value="1"/>
</dbReference>
<proteinExistence type="predicted"/>
<protein>
    <submittedName>
        <fullName evidence="9">4Fe-4S binding domain-containing protein</fullName>
    </submittedName>
</protein>
<dbReference type="AlphaFoldDB" id="A0A1H9JBA3"/>
<sequence>MISSIILSSLMFFIIFFFVILMNNFALAAIIYAAFLFFLYARMTFSERKRAGSGVIYRRIFQTVFAVGFCIAFITDLLAERGSMAITNQAMSNSELPFCHIAIPQVLVPLMITKSIIFPARISGHYAAVASMFLIWFICTITIGRGWCSWVCFYGGWEDGFSHIGKKRRINLLPKNKEIREISFGFFMFIILSSLCELACTYCEWFCPFKLVTEYSPVNSIPSLIATIMFVGLFIGLVVVLPILTKKRTQCSALCPFGAFASLTDRFSIFQIKIDTDKCSGCMKCATACPFCAIDIKTIQDKKGHPEITCAKCGECIKACPNKAISYDFRFNLKKGGCNCGSKSSAPKTNFGRVIQELLHPAQLFRFAAFTFSVIMSSGFMIKTLNIIFSPLAALISGGAK</sequence>
<keyword evidence="10" id="KW-1185">Reference proteome</keyword>
<name>A0A1H9JBA3_9SPIR</name>
<feature type="domain" description="4Fe-4S ferredoxin-type" evidence="8">
    <location>
        <begin position="300"/>
        <end position="330"/>
    </location>
</feature>
<dbReference type="InterPro" id="IPR051684">
    <property type="entry name" value="Electron_Trans/Redox"/>
</dbReference>
<evidence type="ECO:0000256" key="5">
    <source>
        <dbReference type="ARBA" id="ARBA00023004"/>
    </source>
</evidence>
<evidence type="ECO:0000256" key="3">
    <source>
        <dbReference type="ARBA" id="ARBA00022723"/>
    </source>
</evidence>
<keyword evidence="2" id="KW-0004">4Fe-4S</keyword>
<keyword evidence="6" id="KW-0411">Iron-sulfur</keyword>
<evidence type="ECO:0000256" key="2">
    <source>
        <dbReference type="ARBA" id="ARBA00022485"/>
    </source>
</evidence>
<organism evidence="9 10">
    <name type="scientific">Treponema bryantii</name>
    <dbReference type="NCBI Taxonomy" id="163"/>
    <lineage>
        <taxon>Bacteria</taxon>
        <taxon>Pseudomonadati</taxon>
        <taxon>Spirochaetota</taxon>
        <taxon>Spirochaetia</taxon>
        <taxon>Spirochaetales</taxon>
        <taxon>Treponemataceae</taxon>
        <taxon>Treponema</taxon>
    </lineage>
</organism>
<dbReference type="PROSITE" id="PS00198">
    <property type="entry name" value="4FE4S_FER_1"/>
    <property type="match status" value="2"/>
</dbReference>
<dbReference type="Gene3D" id="3.30.70.20">
    <property type="match status" value="1"/>
</dbReference>
<evidence type="ECO:0000256" key="4">
    <source>
        <dbReference type="ARBA" id="ARBA00022982"/>
    </source>
</evidence>
<feature type="transmembrane region" description="Helical" evidence="7">
    <location>
        <begin position="220"/>
        <end position="244"/>
    </location>
</feature>
<evidence type="ECO:0000256" key="6">
    <source>
        <dbReference type="ARBA" id="ARBA00023014"/>
    </source>
</evidence>
<dbReference type="PROSITE" id="PS51379">
    <property type="entry name" value="4FE4S_FER_2"/>
    <property type="match status" value="2"/>
</dbReference>
<dbReference type="EMBL" id="FOFU01000012">
    <property type="protein sequence ID" value="SEQ84009.1"/>
    <property type="molecule type" value="Genomic_DNA"/>
</dbReference>
<dbReference type="RefSeq" id="WP_074645373.1">
    <property type="nucleotide sequence ID" value="NZ_FOFU01000012.1"/>
</dbReference>
<evidence type="ECO:0000256" key="7">
    <source>
        <dbReference type="SAM" id="Phobius"/>
    </source>
</evidence>
<feature type="domain" description="4Fe-4S ferredoxin-type" evidence="8">
    <location>
        <begin position="270"/>
        <end position="299"/>
    </location>
</feature>
<dbReference type="PANTHER" id="PTHR30176:SF3">
    <property type="entry name" value="FERREDOXIN-TYPE PROTEIN NAPH"/>
    <property type="match status" value="1"/>
</dbReference>
<dbReference type="InterPro" id="IPR017900">
    <property type="entry name" value="4Fe4S_Fe_S_CS"/>
</dbReference>
<feature type="transmembrane region" description="Helical" evidence="7">
    <location>
        <begin position="12"/>
        <end position="40"/>
    </location>
</feature>
<dbReference type="Pfam" id="PF12801">
    <property type="entry name" value="Fer4_5"/>
    <property type="match status" value="3"/>
</dbReference>
<evidence type="ECO:0000313" key="10">
    <source>
        <dbReference type="Proteomes" id="UP000182360"/>
    </source>
</evidence>
<evidence type="ECO:0000259" key="8">
    <source>
        <dbReference type="PROSITE" id="PS51379"/>
    </source>
</evidence>
<dbReference type="STRING" id="163.SAMN04487775_101417"/>
<keyword evidence="5" id="KW-0408">Iron</keyword>
<dbReference type="SUPFAM" id="SSF54862">
    <property type="entry name" value="4Fe-4S ferredoxins"/>
    <property type="match status" value="1"/>
</dbReference>
<dbReference type="OrthoDB" id="356549at2"/>
<dbReference type="GO" id="GO:0046872">
    <property type="term" value="F:metal ion binding"/>
    <property type="evidence" value="ECO:0007669"/>
    <property type="project" value="UniProtKB-KW"/>
</dbReference>
<evidence type="ECO:0000256" key="1">
    <source>
        <dbReference type="ARBA" id="ARBA00022448"/>
    </source>
</evidence>
<dbReference type="Proteomes" id="UP000182360">
    <property type="component" value="Unassembled WGS sequence"/>
</dbReference>
<keyword evidence="7" id="KW-0472">Membrane</keyword>
<keyword evidence="3" id="KW-0479">Metal-binding</keyword>
<keyword evidence="4" id="KW-0249">Electron transport</keyword>
<keyword evidence="7" id="KW-1133">Transmembrane helix</keyword>
<reference evidence="9 10" key="1">
    <citation type="submission" date="2016-10" db="EMBL/GenBank/DDBJ databases">
        <authorList>
            <person name="de Groot N.N."/>
        </authorList>
    </citation>
    <scope>NUCLEOTIDE SEQUENCE [LARGE SCALE GENOMIC DNA]</scope>
    <source>
        <strain evidence="9 10">B25</strain>
    </source>
</reference>
<dbReference type="Pfam" id="PF13187">
    <property type="entry name" value="Fer4_9"/>
    <property type="match status" value="1"/>
</dbReference>
<feature type="transmembrane region" description="Helical" evidence="7">
    <location>
        <begin position="60"/>
        <end position="79"/>
    </location>
</feature>
<gene>
    <name evidence="9" type="ORF">SAMN04487977_11216</name>
</gene>
<dbReference type="GO" id="GO:0051539">
    <property type="term" value="F:4 iron, 4 sulfur cluster binding"/>
    <property type="evidence" value="ECO:0007669"/>
    <property type="project" value="UniProtKB-KW"/>
</dbReference>
<feature type="transmembrane region" description="Helical" evidence="7">
    <location>
        <begin position="178"/>
        <end position="200"/>
    </location>
</feature>
<keyword evidence="1" id="KW-0813">Transport</keyword>
<dbReference type="GO" id="GO:0005886">
    <property type="term" value="C:plasma membrane"/>
    <property type="evidence" value="ECO:0007669"/>
    <property type="project" value="TreeGrafter"/>
</dbReference>